<keyword evidence="8" id="KW-1185">Reference proteome</keyword>
<comment type="caution">
    <text evidence="7">The sequence shown here is derived from an EMBL/GenBank/DDBJ whole genome shotgun (WGS) entry which is preliminary data.</text>
</comment>
<organism evidence="7 8">
    <name type="scientific">Tropilaelaps mercedesae</name>
    <dbReference type="NCBI Taxonomy" id="418985"/>
    <lineage>
        <taxon>Eukaryota</taxon>
        <taxon>Metazoa</taxon>
        <taxon>Ecdysozoa</taxon>
        <taxon>Arthropoda</taxon>
        <taxon>Chelicerata</taxon>
        <taxon>Arachnida</taxon>
        <taxon>Acari</taxon>
        <taxon>Parasitiformes</taxon>
        <taxon>Mesostigmata</taxon>
        <taxon>Gamasina</taxon>
        <taxon>Dermanyssoidea</taxon>
        <taxon>Laelapidae</taxon>
        <taxon>Tropilaelaps</taxon>
    </lineage>
</organism>
<gene>
    <name evidence="7" type="ORF">BIW11_13088</name>
</gene>
<dbReference type="PROSITE" id="PS50011">
    <property type="entry name" value="PROTEIN_KINASE_DOM"/>
    <property type="match status" value="1"/>
</dbReference>
<feature type="domain" description="Protein kinase" evidence="6">
    <location>
        <begin position="23"/>
        <end position="320"/>
    </location>
</feature>
<feature type="non-terminal residue" evidence="7">
    <location>
        <position position="1"/>
    </location>
</feature>
<dbReference type="InterPro" id="IPR011009">
    <property type="entry name" value="Kinase-like_dom_sf"/>
</dbReference>
<evidence type="ECO:0000256" key="5">
    <source>
        <dbReference type="ARBA" id="ARBA00022840"/>
    </source>
</evidence>
<evidence type="ECO:0000313" key="7">
    <source>
        <dbReference type="EMBL" id="OQR68157.1"/>
    </source>
</evidence>
<keyword evidence="2" id="KW-0808">Transferase</keyword>
<evidence type="ECO:0000256" key="1">
    <source>
        <dbReference type="ARBA" id="ARBA00022527"/>
    </source>
</evidence>
<dbReference type="PROSITE" id="PS00108">
    <property type="entry name" value="PROTEIN_KINASE_ST"/>
    <property type="match status" value="1"/>
</dbReference>
<keyword evidence="4 7" id="KW-0418">Kinase</keyword>
<evidence type="ECO:0000313" key="8">
    <source>
        <dbReference type="Proteomes" id="UP000192247"/>
    </source>
</evidence>
<protein>
    <submittedName>
        <fullName evidence="7">Protein kinase-like</fullName>
    </submittedName>
</protein>
<dbReference type="InterPro" id="IPR008271">
    <property type="entry name" value="Ser/Thr_kinase_AS"/>
</dbReference>
<dbReference type="AlphaFoldDB" id="A0A1V9X3T9"/>
<dbReference type="GO" id="GO:0004674">
    <property type="term" value="F:protein serine/threonine kinase activity"/>
    <property type="evidence" value="ECO:0007669"/>
    <property type="project" value="UniProtKB-KW"/>
</dbReference>
<dbReference type="Proteomes" id="UP000192247">
    <property type="component" value="Unassembled WGS sequence"/>
</dbReference>
<dbReference type="GO" id="GO:0005524">
    <property type="term" value="F:ATP binding"/>
    <property type="evidence" value="ECO:0007669"/>
    <property type="project" value="UniProtKB-KW"/>
</dbReference>
<dbReference type="Gene3D" id="3.30.200.20">
    <property type="entry name" value="Phosphorylase Kinase, domain 1"/>
    <property type="match status" value="1"/>
</dbReference>
<dbReference type="PANTHER" id="PTHR24351">
    <property type="entry name" value="RIBOSOMAL PROTEIN S6 KINASE"/>
    <property type="match status" value="1"/>
</dbReference>
<evidence type="ECO:0000256" key="3">
    <source>
        <dbReference type="ARBA" id="ARBA00022741"/>
    </source>
</evidence>
<dbReference type="SMART" id="SM00220">
    <property type="entry name" value="S_TKc"/>
    <property type="match status" value="1"/>
</dbReference>
<reference evidence="7 8" key="1">
    <citation type="journal article" date="2017" name="Gigascience">
        <title>Draft genome of the honey bee ectoparasitic mite, Tropilaelaps mercedesae, is shaped by the parasitic life history.</title>
        <authorList>
            <person name="Dong X."/>
            <person name="Armstrong S.D."/>
            <person name="Xia D."/>
            <person name="Makepeace B.L."/>
            <person name="Darby A.C."/>
            <person name="Kadowaki T."/>
        </authorList>
    </citation>
    <scope>NUCLEOTIDE SEQUENCE [LARGE SCALE GENOMIC DNA]</scope>
    <source>
        <strain evidence="7">Wuxi-XJTLU</strain>
    </source>
</reference>
<dbReference type="SUPFAM" id="SSF56112">
    <property type="entry name" value="Protein kinase-like (PK-like)"/>
    <property type="match status" value="1"/>
</dbReference>
<evidence type="ECO:0000259" key="6">
    <source>
        <dbReference type="PROSITE" id="PS50011"/>
    </source>
</evidence>
<keyword evidence="3" id="KW-0547">Nucleotide-binding</keyword>
<dbReference type="STRING" id="418985.A0A1V9X3T9"/>
<proteinExistence type="predicted"/>
<dbReference type="OrthoDB" id="10252171at2759"/>
<keyword evidence="1" id="KW-0723">Serine/threonine-protein kinase</keyword>
<evidence type="ECO:0000256" key="4">
    <source>
        <dbReference type="ARBA" id="ARBA00022777"/>
    </source>
</evidence>
<keyword evidence="5" id="KW-0067">ATP-binding</keyword>
<dbReference type="InterPro" id="IPR000719">
    <property type="entry name" value="Prot_kinase_dom"/>
</dbReference>
<evidence type="ECO:0000256" key="2">
    <source>
        <dbReference type="ARBA" id="ARBA00022679"/>
    </source>
</evidence>
<dbReference type="Gene3D" id="1.10.510.10">
    <property type="entry name" value="Transferase(Phosphotransferase) domain 1"/>
    <property type="match status" value="1"/>
</dbReference>
<sequence length="623" mass="70537">VLVPIVQDIETKLAIFDKAPLIEWETALKRVGNFETRYTTKYRDEIPCAVKVSVSTGVSCEESTLRRELSLIDKVVASIVSNHPFVVRFLACFLAMAPNNTENQVADVQPPRAHITVMELVQGIDLSVFATRFRLCGRELAVHIIAQLAMAVEHFHLCGLIHRDIKLSNTMILQNARVKLIDFDVSKICIAHFSRIYSLSYFRRTPMEFRVPEKIGTAAYMAPELHLNQRFGRAIDWWSLGVVAFRLFLGRLPFRGSCEKMMEQITKQNIDWDSSTSKVPGTKDAKARSIRDFLSAILKKAPTARLGSHSYDDIFAHEIFAGFDWERLSRKDFDCPPLREFIGQGQEAQRRDEEDDNAGMDGLGIKHCKRVKPLNFCDVEDLQTSQHVKLHTFTSATIMNLIAKRDGGNDFLDEPPSMRHITNLCRKGSNEDALSGEIGQLCELEPANPETVKFVCDLKRKPVVLCRSSPVLFQQMVGFDGQPKLVVRKVISRELAVSLFEGDVIVRIAGADAAAWNSHSAEALFAVQSCIPIEVIADNAYRFSKTSSLAVDDIKARFGVLSIDFVQSDKDCWMLKKWRYGFVPRTLEFWNFKIMESRKVLVVAQFDLHRQHTAEPTSKLFFG</sequence>
<dbReference type="Pfam" id="PF00069">
    <property type="entry name" value="Pkinase"/>
    <property type="match status" value="1"/>
</dbReference>
<dbReference type="InParanoid" id="A0A1V9X3T9"/>
<accession>A0A1V9X3T9</accession>
<name>A0A1V9X3T9_9ACAR</name>
<dbReference type="EMBL" id="MNPL01025714">
    <property type="protein sequence ID" value="OQR68157.1"/>
    <property type="molecule type" value="Genomic_DNA"/>
</dbReference>